<comment type="cofactor">
    <cofactor evidence="1">
        <name>FAD</name>
        <dbReference type="ChEBI" id="CHEBI:57692"/>
    </cofactor>
</comment>
<evidence type="ECO:0000256" key="4">
    <source>
        <dbReference type="ARBA" id="ARBA00022719"/>
    </source>
</evidence>
<keyword evidence="5" id="KW-0274">FAD</keyword>
<keyword evidence="8" id="KW-0496">Mitochondrion</keyword>
<evidence type="ECO:0000256" key="9">
    <source>
        <dbReference type="ARBA" id="ARBA00060891"/>
    </source>
</evidence>
<evidence type="ECO:0000256" key="6">
    <source>
        <dbReference type="ARBA" id="ARBA00022946"/>
    </source>
</evidence>
<dbReference type="GO" id="GO:0005739">
    <property type="term" value="C:mitochondrion"/>
    <property type="evidence" value="ECO:0007669"/>
    <property type="project" value="UniProtKB-SubCell"/>
</dbReference>
<dbReference type="SUPFAM" id="SSF51905">
    <property type="entry name" value="FAD/NAD(P)-binding domain"/>
    <property type="match status" value="1"/>
</dbReference>
<evidence type="ECO:0000256" key="1">
    <source>
        <dbReference type="ARBA" id="ARBA00001974"/>
    </source>
</evidence>
<keyword evidence="7" id="KW-0560">Oxidoreductase</keyword>
<dbReference type="STRING" id="230819.A0A5C3LBU5"/>
<reference evidence="12 13" key="1">
    <citation type="journal article" date="2019" name="Nat. Ecol. Evol.">
        <title>Megaphylogeny resolves global patterns of mushroom evolution.</title>
        <authorList>
            <person name="Varga T."/>
            <person name="Krizsan K."/>
            <person name="Foldi C."/>
            <person name="Dima B."/>
            <person name="Sanchez-Garcia M."/>
            <person name="Sanchez-Ramirez S."/>
            <person name="Szollosi G.J."/>
            <person name="Szarkandi J.G."/>
            <person name="Papp V."/>
            <person name="Albert L."/>
            <person name="Andreopoulos W."/>
            <person name="Angelini C."/>
            <person name="Antonin V."/>
            <person name="Barry K.W."/>
            <person name="Bougher N.L."/>
            <person name="Buchanan P."/>
            <person name="Buyck B."/>
            <person name="Bense V."/>
            <person name="Catcheside P."/>
            <person name="Chovatia M."/>
            <person name="Cooper J."/>
            <person name="Damon W."/>
            <person name="Desjardin D."/>
            <person name="Finy P."/>
            <person name="Geml J."/>
            <person name="Haridas S."/>
            <person name="Hughes K."/>
            <person name="Justo A."/>
            <person name="Karasinski D."/>
            <person name="Kautmanova I."/>
            <person name="Kiss B."/>
            <person name="Kocsube S."/>
            <person name="Kotiranta H."/>
            <person name="LaButti K.M."/>
            <person name="Lechner B.E."/>
            <person name="Liimatainen K."/>
            <person name="Lipzen A."/>
            <person name="Lukacs Z."/>
            <person name="Mihaltcheva S."/>
            <person name="Morgado L.N."/>
            <person name="Niskanen T."/>
            <person name="Noordeloos M.E."/>
            <person name="Ohm R.A."/>
            <person name="Ortiz-Santana B."/>
            <person name="Ovrebo C."/>
            <person name="Racz N."/>
            <person name="Riley R."/>
            <person name="Savchenko A."/>
            <person name="Shiryaev A."/>
            <person name="Soop K."/>
            <person name="Spirin V."/>
            <person name="Szebenyi C."/>
            <person name="Tomsovsky M."/>
            <person name="Tulloss R.E."/>
            <person name="Uehling J."/>
            <person name="Grigoriev I.V."/>
            <person name="Vagvolgyi C."/>
            <person name="Papp T."/>
            <person name="Martin F.M."/>
            <person name="Miettinen O."/>
            <person name="Hibbett D.S."/>
            <person name="Nagy L.G."/>
        </authorList>
    </citation>
    <scope>NUCLEOTIDE SEQUENCE [LARGE SCALE GENOMIC DNA]</scope>
    <source>
        <strain evidence="12 13">CBS 121175</strain>
    </source>
</reference>
<evidence type="ECO:0000256" key="10">
    <source>
        <dbReference type="ARBA" id="ARBA00070160"/>
    </source>
</evidence>
<evidence type="ECO:0000256" key="5">
    <source>
        <dbReference type="ARBA" id="ARBA00022827"/>
    </source>
</evidence>
<dbReference type="Gene3D" id="3.50.50.60">
    <property type="entry name" value="FAD/NAD(P)-binding domain"/>
    <property type="match status" value="2"/>
</dbReference>
<feature type="domain" description="FAD/NAD(P)-binding" evidence="11">
    <location>
        <begin position="36"/>
        <end position="156"/>
    </location>
</feature>
<evidence type="ECO:0000256" key="7">
    <source>
        <dbReference type="ARBA" id="ARBA00023002"/>
    </source>
</evidence>
<evidence type="ECO:0000313" key="12">
    <source>
        <dbReference type="EMBL" id="TFK29903.1"/>
    </source>
</evidence>
<dbReference type="Pfam" id="PF07992">
    <property type="entry name" value="Pyr_redox_2"/>
    <property type="match status" value="1"/>
</dbReference>
<dbReference type="Proteomes" id="UP000307440">
    <property type="component" value="Unassembled WGS sequence"/>
</dbReference>
<evidence type="ECO:0000256" key="3">
    <source>
        <dbReference type="ARBA" id="ARBA00022630"/>
    </source>
</evidence>
<comment type="subcellular location">
    <subcellularLocation>
        <location evidence="2">Mitochondrion</location>
    </subcellularLocation>
</comment>
<proteinExistence type="inferred from homology"/>
<evidence type="ECO:0000259" key="11">
    <source>
        <dbReference type="Pfam" id="PF07992"/>
    </source>
</evidence>
<protein>
    <recommendedName>
        <fullName evidence="10">Sulfide:quinone oxidoreductase, mitochondrial</fullName>
    </recommendedName>
</protein>
<evidence type="ECO:0000256" key="8">
    <source>
        <dbReference type="ARBA" id="ARBA00023128"/>
    </source>
</evidence>
<dbReference type="EMBL" id="ML210147">
    <property type="protein sequence ID" value="TFK29903.1"/>
    <property type="molecule type" value="Genomic_DNA"/>
</dbReference>
<dbReference type="GO" id="GO:0070221">
    <property type="term" value="P:sulfide oxidation, using sulfide:quinone oxidoreductase"/>
    <property type="evidence" value="ECO:0007669"/>
    <property type="project" value="TreeGrafter"/>
</dbReference>
<evidence type="ECO:0000313" key="13">
    <source>
        <dbReference type="Proteomes" id="UP000307440"/>
    </source>
</evidence>
<gene>
    <name evidence="12" type="ORF">FA15DRAFT_663200</name>
</gene>
<keyword evidence="4" id="KW-0874">Quinone</keyword>
<dbReference type="InterPro" id="IPR015904">
    <property type="entry name" value="Sulphide_quinone_reductase"/>
</dbReference>
<dbReference type="GO" id="GO:0048038">
    <property type="term" value="F:quinone binding"/>
    <property type="evidence" value="ECO:0007669"/>
    <property type="project" value="UniProtKB-KW"/>
</dbReference>
<dbReference type="GO" id="GO:0070224">
    <property type="term" value="F:sulfide:quinone oxidoreductase activity"/>
    <property type="evidence" value="ECO:0007669"/>
    <property type="project" value="TreeGrafter"/>
</dbReference>
<dbReference type="InterPro" id="IPR023753">
    <property type="entry name" value="FAD/NAD-binding_dom"/>
</dbReference>
<organism evidence="12 13">
    <name type="scientific">Coprinopsis marcescibilis</name>
    <name type="common">Agaric fungus</name>
    <name type="synonym">Psathyrella marcescibilis</name>
    <dbReference type="NCBI Taxonomy" id="230819"/>
    <lineage>
        <taxon>Eukaryota</taxon>
        <taxon>Fungi</taxon>
        <taxon>Dikarya</taxon>
        <taxon>Basidiomycota</taxon>
        <taxon>Agaricomycotina</taxon>
        <taxon>Agaricomycetes</taxon>
        <taxon>Agaricomycetidae</taxon>
        <taxon>Agaricales</taxon>
        <taxon>Agaricineae</taxon>
        <taxon>Psathyrellaceae</taxon>
        <taxon>Coprinopsis</taxon>
    </lineage>
</organism>
<dbReference type="InterPro" id="IPR036188">
    <property type="entry name" value="FAD/NAD-bd_sf"/>
</dbReference>
<accession>A0A5C3LBU5</accession>
<dbReference type="OrthoDB" id="5376590at2759"/>
<keyword evidence="3" id="KW-0285">Flavoprotein</keyword>
<dbReference type="GO" id="GO:0071949">
    <property type="term" value="F:FAD binding"/>
    <property type="evidence" value="ECO:0007669"/>
    <property type="project" value="TreeGrafter"/>
</dbReference>
<sequence>MLPASRTMLQASTSRRVVAAALSHIRSVSTGAKDHYKILVVGAGSAGLSVANQVYDRFKSEGKSLNKDDIAVVDAADYHYYQPGWTLVGAGLKPKTDFRRPLASLITPHVTLIPENVATFTPTASSVTTTEGRTLGYDTLVVATGLGINWDGIKGLSSALADPTSGVSSIYSYNTCDKVWDDIEGLRSGNAIFTQPAGVIKCAGAPQKIMWMAWDRFRKTGRGENVNVKFYTGMPTMFSVKKYSDALNKLRMERGIDGFFEHNLTAVDVANHKAIFKKADGSTVDVDYTTLHATPPMGPLKFIKDSPIADKVGWVSVDQGTLQHTNPEFANIFAIGDCSSLPTSKTAAAITAQAPVLTENLYSFINTGKVSDKARYDGYTSCPLLTAYGELMLAEFKYGLEPKETFSAFLDQSKSRRLFYHLKKDVFPTAYWNYMVKGKWFGTKGLMRPSYK</sequence>
<comment type="similarity">
    <text evidence="9">Belongs to the SQRD family.</text>
</comment>
<dbReference type="PANTHER" id="PTHR10632">
    <property type="entry name" value="SULFIDE:QUINONE OXIDOREDUCTASE"/>
    <property type="match status" value="1"/>
</dbReference>
<evidence type="ECO:0000256" key="2">
    <source>
        <dbReference type="ARBA" id="ARBA00004173"/>
    </source>
</evidence>
<dbReference type="PANTHER" id="PTHR10632:SF2">
    <property type="entry name" value="SULFIDE:QUINONE OXIDOREDUCTASE, MITOCHONDRIAL"/>
    <property type="match status" value="1"/>
</dbReference>
<dbReference type="AlphaFoldDB" id="A0A5C3LBU5"/>
<dbReference type="FunFam" id="3.50.50.60:FF:000034">
    <property type="entry name" value="sulfide:quinone oxidoreductase, mitochondrial"/>
    <property type="match status" value="1"/>
</dbReference>
<keyword evidence="13" id="KW-1185">Reference proteome</keyword>
<name>A0A5C3LBU5_COPMA</name>
<keyword evidence="6" id="KW-0809">Transit peptide</keyword>